<dbReference type="Proteomes" id="UP000270094">
    <property type="component" value="Unassembled WGS sequence"/>
</dbReference>
<keyword evidence="2" id="KW-1185">Reference proteome</keyword>
<gene>
    <name evidence="1" type="ORF">SVUK_LOCUS13907</name>
</gene>
<sequence length="191" mass="21169">MSAVRLAKRILRLAKATSDHRLERSGLQLMATIYEKQRDTKSAKALLKKLLEVPGATVQEYVTALLQLSSLAPHNGDDPVKYLTKALDQARTSGNLDAIVLTQSAMLRHYMSPEVDSDEHCITELLSSQKELLKDNISVASRSIIFEDLAICEEGETSGSNELRALEQSLTEVTRFSLSDYSTNIVNKANF</sequence>
<protein>
    <submittedName>
        <fullName evidence="1">Uncharacterized protein</fullName>
    </submittedName>
</protein>
<accession>A0A3P7JG32</accession>
<reference evidence="1 2" key="1">
    <citation type="submission" date="2018-11" db="EMBL/GenBank/DDBJ databases">
        <authorList>
            <consortium name="Pathogen Informatics"/>
        </authorList>
    </citation>
    <scope>NUCLEOTIDE SEQUENCE [LARGE SCALE GENOMIC DNA]</scope>
</reference>
<proteinExistence type="predicted"/>
<dbReference type="OrthoDB" id="626167at2759"/>
<dbReference type="AlphaFoldDB" id="A0A3P7JG32"/>
<organism evidence="1 2">
    <name type="scientific">Strongylus vulgaris</name>
    <name type="common">Blood worm</name>
    <dbReference type="NCBI Taxonomy" id="40348"/>
    <lineage>
        <taxon>Eukaryota</taxon>
        <taxon>Metazoa</taxon>
        <taxon>Ecdysozoa</taxon>
        <taxon>Nematoda</taxon>
        <taxon>Chromadorea</taxon>
        <taxon>Rhabditida</taxon>
        <taxon>Rhabditina</taxon>
        <taxon>Rhabditomorpha</taxon>
        <taxon>Strongyloidea</taxon>
        <taxon>Strongylidae</taxon>
        <taxon>Strongylus</taxon>
    </lineage>
</organism>
<dbReference type="EMBL" id="UYYB01103336">
    <property type="protein sequence ID" value="VDM78909.1"/>
    <property type="molecule type" value="Genomic_DNA"/>
</dbReference>
<evidence type="ECO:0000313" key="2">
    <source>
        <dbReference type="Proteomes" id="UP000270094"/>
    </source>
</evidence>
<evidence type="ECO:0000313" key="1">
    <source>
        <dbReference type="EMBL" id="VDM78909.1"/>
    </source>
</evidence>
<name>A0A3P7JG32_STRVU</name>